<dbReference type="GO" id="GO:0000819">
    <property type="term" value="P:sister chromatid segregation"/>
    <property type="evidence" value="ECO:0007669"/>
    <property type="project" value="UniProtKB-ARBA"/>
</dbReference>
<dbReference type="InterPro" id="IPR017441">
    <property type="entry name" value="Protein_kinase_ATP_BS"/>
</dbReference>
<comment type="similarity">
    <text evidence="15">Belongs to the protein kinase superfamily. Ser/Thr protein kinase family. Aurora subfamily.</text>
</comment>
<accession>A0A8K0JHL4</accession>
<dbReference type="EMBL" id="JABELV010000191">
    <property type="protein sequence ID" value="KAG7528307.1"/>
    <property type="molecule type" value="Genomic_DNA"/>
</dbReference>
<evidence type="ECO:0000256" key="14">
    <source>
        <dbReference type="RuleBase" id="RU000304"/>
    </source>
</evidence>
<feature type="region of interest" description="Disordered" evidence="16">
    <location>
        <begin position="106"/>
        <end position="132"/>
    </location>
</feature>
<dbReference type="GO" id="GO:0044779">
    <property type="term" value="P:meiotic spindle checkpoint signaling"/>
    <property type="evidence" value="ECO:0007669"/>
    <property type="project" value="UniProtKB-ARBA"/>
</dbReference>
<dbReference type="PANTHER" id="PTHR24350">
    <property type="entry name" value="SERINE/THREONINE-PROTEIN KINASE IAL-RELATED"/>
    <property type="match status" value="1"/>
</dbReference>
<dbReference type="GO" id="GO:0000776">
    <property type="term" value="C:kinetochore"/>
    <property type="evidence" value="ECO:0007669"/>
    <property type="project" value="UniProtKB-ARBA"/>
</dbReference>
<evidence type="ECO:0000256" key="9">
    <source>
        <dbReference type="ARBA" id="ARBA00048679"/>
    </source>
</evidence>
<dbReference type="SUPFAM" id="SSF56112">
    <property type="entry name" value="Protein kinase-like (PK-like)"/>
    <property type="match status" value="1"/>
</dbReference>
<keyword evidence="3 14" id="KW-0723">Serine/threonine-protein kinase</keyword>
<dbReference type="FunFam" id="1.10.510.10:FF:000235">
    <property type="entry name" value="Serine/threonine-protein kinase ark1"/>
    <property type="match status" value="1"/>
</dbReference>
<dbReference type="GO" id="GO:0032133">
    <property type="term" value="C:chromosome passenger complex"/>
    <property type="evidence" value="ECO:0007669"/>
    <property type="project" value="UniProtKB-ARBA"/>
</dbReference>
<dbReference type="PROSITE" id="PS50011">
    <property type="entry name" value="PROTEIN_KINASE_DOM"/>
    <property type="match status" value="1"/>
</dbReference>
<gene>
    <name evidence="18" type="ORF">FFLO_06247</name>
</gene>
<evidence type="ECO:0000256" key="10">
    <source>
        <dbReference type="PIRSR" id="PIRSR630616-1"/>
    </source>
</evidence>
<comment type="caution">
    <text evidence="18">The sequence shown here is derived from an EMBL/GenBank/DDBJ whole genome shotgun (WGS) entry which is preliminary data.</text>
</comment>
<evidence type="ECO:0000256" key="11">
    <source>
        <dbReference type="PIRSR" id="PIRSR630616-2"/>
    </source>
</evidence>
<dbReference type="EC" id="2.7.11.1" evidence="1 15"/>
<evidence type="ECO:0000256" key="16">
    <source>
        <dbReference type="SAM" id="MobiDB-lite"/>
    </source>
</evidence>
<evidence type="ECO:0000256" key="2">
    <source>
        <dbReference type="ARBA" id="ARBA00021157"/>
    </source>
</evidence>
<evidence type="ECO:0000256" key="6">
    <source>
        <dbReference type="ARBA" id="ARBA00022777"/>
    </source>
</evidence>
<dbReference type="InterPro" id="IPR030616">
    <property type="entry name" value="Aur-like"/>
</dbReference>
<dbReference type="SMART" id="SM00220">
    <property type="entry name" value="S_TKc"/>
    <property type="match status" value="1"/>
</dbReference>
<dbReference type="GO" id="GO:0032465">
    <property type="term" value="P:regulation of cytokinesis"/>
    <property type="evidence" value="ECO:0007669"/>
    <property type="project" value="UniProtKB-ARBA"/>
</dbReference>
<dbReference type="Gene3D" id="1.10.510.10">
    <property type="entry name" value="Transferase(Phosphotransferase) domain 1"/>
    <property type="match status" value="1"/>
</dbReference>
<feature type="binding site" evidence="11">
    <location>
        <begin position="356"/>
        <end position="357"/>
    </location>
    <ligand>
        <name>ATP</name>
        <dbReference type="ChEBI" id="CHEBI:30616"/>
    </ligand>
</feature>
<dbReference type="OrthoDB" id="377346at2759"/>
<keyword evidence="4 15" id="KW-0808">Transferase</keyword>
<feature type="binding site" evidence="11">
    <location>
        <position position="370"/>
    </location>
    <ligand>
        <name>ATP</name>
        <dbReference type="ChEBI" id="CHEBI:30616"/>
    </ligand>
</feature>
<evidence type="ECO:0000256" key="7">
    <source>
        <dbReference type="ARBA" id="ARBA00022840"/>
    </source>
</evidence>
<feature type="active site" description="Proton acceptor" evidence="10">
    <location>
        <position position="352"/>
    </location>
</feature>
<dbReference type="Proteomes" id="UP000812966">
    <property type="component" value="Unassembled WGS sequence"/>
</dbReference>
<evidence type="ECO:0000259" key="17">
    <source>
        <dbReference type="PROSITE" id="PS50011"/>
    </source>
</evidence>
<keyword evidence="6 15" id="KW-0418">Kinase</keyword>
<feature type="binding site" evidence="11">
    <location>
        <begin position="307"/>
        <end position="309"/>
    </location>
    <ligand>
        <name>ATP</name>
        <dbReference type="ChEBI" id="CHEBI:30616"/>
    </ligand>
</feature>
<comment type="catalytic activity">
    <reaction evidence="8 15">
        <text>L-threonyl-[protein] + ATP = O-phospho-L-threonyl-[protein] + ADP + H(+)</text>
        <dbReference type="Rhea" id="RHEA:46608"/>
        <dbReference type="Rhea" id="RHEA-COMP:11060"/>
        <dbReference type="Rhea" id="RHEA-COMP:11605"/>
        <dbReference type="ChEBI" id="CHEBI:15378"/>
        <dbReference type="ChEBI" id="CHEBI:30013"/>
        <dbReference type="ChEBI" id="CHEBI:30616"/>
        <dbReference type="ChEBI" id="CHEBI:61977"/>
        <dbReference type="ChEBI" id="CHEBI:456216"/>
        <dbReference type="EC" id="2.7.11.1"/>
    </reaction>
</comment>
<proteinExistence type="inferred from homology"/>
<dbReference type="GO" id="GO:0005524">
    <property type="term" value="F:ATP binding"/>
    <property type="evidence" value="ECO:0007669"/>
    <property type="project" value="UniProtKB-UniRule"/>
</dbReference>
<keyword evidence="7 11" id="KW-0067">ATP-binding</keyword>
<dbReference type="InterPro" id="IPR000719">
    <property type="entry name" value="Prot_kinase_dom"/>
</dbReference>
<keyword evidence="5 11" id="KW-0547">Nucleotide-binding</keyword>
<dbReference type="PROSITE" id="PS00108">
    <property type="entry name" value="PROTEIN_KINASE_ST"/>
    <property type="match status" value="1"/>
</dbReference>
<sequence length="494" mass="54046">MADSLTLKMRGLAVSSSSSQHVSSGGGHHGLHTSSKLDRATSTTTTTTSSASLPRITPVVTKYRNPDLGGRHDPATMAGSSGHHNNNQDAPRAALMRLAGGAPNFDRTAASASASASSAGPSNSNLTKMGSPKRLIGQHPAHGIHGPAHGTAARTLASKIVPAESKKAPIPIPINPIQTGVVRDLVVEKRTLDVALEGGRISSVKDVARKSDSELEMPFKAPRSLLDFEIGKPLGRGKFGRVYLARTKTSPRYIVALKCLIKAEILKDKVEKQVRREIEIQQNLRHPHVLRLFTYFHDSKRIILALEFANKGELFKHLQREGKFDDKRSSRYIAQMADALSYLHAKHVIHRDIKPENLLLDAKGNLKIADFGWSVHAPSNRRHTYCGTLDYLPPEIILGKGYGHEVDLWALGVLTYEFLCGSPPFEEDSQTGTQRRICSADYKMPDFFSPLAANIIKRLLVLNPPDRMTLKEVLSSQWITQYASKGRTSGASST</sequence>
<dbReference type="CDD" id="cd14007">
    <property type="entry name" value="STKc_Aurora"/>
    <property type="match status" value="1"/>
</dbReference>
<comment type="catalytic activity">
    <reaction evidence="9 15">
        <text>L-seryl-[protein] + ATP = O-phospho-L-seryl-[protein] + ADP + H(+)</text>
        <dbReference type="Rhea" id="RHEA:17989"/>
        <dbReference type="Rhea" id="RHEA-COMP:9863"/>
        <dbReference type="Rhea" id="RHEA-COMP:11604"/>
        <dbReference type="ChEBI" id="CHEBI:15378"/>
        <dbReference type="ChEBI" id="CHEBI:29999"/>
        <dbReference type="ChEBI" id="CHEBI:30616"/>
        <dbReference type="ChEBI" id="CHEBI:83421"/>
        <dbReference type="ChEBI" id="CHEBI:456216"/>
        <dbReference type="EC" id="2.7.11.1"/>
    </reaction>
</comment>
<feature type="binding site" evidence="11 13">
    <location>
        <position position="258"/>
    </location>
    <ligand>
        <name>ATP</name>
        <dbReference type="ChEBI" id="CHEBI:30616"/>
    </ligand>
</feature>
<feature type="region of interest" description="Disordered" evidence="16">
    <location>
        <begin position="16"/>
        <end position="88"/>
    </location>
</feature>
<evidence type="ECO:0000256" key="5">
    <source>
        <dbReference type="ARBA" id="ARBA00022741"/>
    </source>
</evidence>
<feature type="compositionally biased region" description="Low complexity" evidence="16">
    <location>
        <begin position="109"/>
        <end position="119"/>
    </location>
</feature>
<feature type="domain" description="Protein kinase" evidence="17">
    <location>
        <begin position="228"/>
        <end position="479"/>
    </location>
</feature>
<evidence type="ECO:0000256" key="8">
    <source>
        <dbReference type="ARBA" id="ARBA00047899"/>
    </source>
</evidence>
<dbReference type="GO" id="GO:0051233">
    <property type="term" value="C:spindle midzone"/>
    <property type="evidence" value="ECO:0007669"/>
    <property type="project" value="UniProtKB-ARBA"/>
</dbReference>
<evidence type="ECO:0000256" key="4">
    <source>
        <dbReference type="ARBA" id="ARBA00022679"/>
    </source>
</evidence>
<keyword evidence="19" id="KW-1185">Reference proteome</keyword>
<feature type="compositionally biased region" description="Polar residues" evidence="16">
    <location>
        <begin position="78"/>
        <end position="88"/>
    </location>
</feature>
<dbReference type="GO" id="GO:1902115">
    <property type="term" value="P:regulation of organelle assembly"/>
    <property type="evidence" value="ECO:0007669"/>
    <property type="project" value="UniProtKB-ARBA"/>
</dbReference>
<feature type="binding site" evidence="11">
    <location>
        <position position="238"/>
    </location>
    <ligand>
        <name>ATP</name>
        <dbReference type="ChEBI" id="CHEBI:30616"/>
    </ligand>
</feature>
<dbReference type="GO" id="GO:0090266">
    <property type="term" value="P:regulation of mitotic cell cycle spindle assembly checkpoint"/>
    <property type="evidence" value="ECO:0007669"/>
    <property type="project" value="UniProtKB-ARBA"/>
</dbReference>
<evidence type="ECO:0000256" key="1">
    <source>
        <dbReference type="ARBA" id="ARBA00012513"/>
    </source>
</evidence>
<evidence type="ECO:0000256" key="13">
    <source>
        <dbReference type="PROSITE-ProRule" id="PRU10141"/>
    </source>
</evidence>
<dbReference type="AlphaFoldDB" id="A0A8K0JHL4"/>
<evidence type="ECO:0000256" key="3">
    <source>
        <dbReference type="ARBA" id="ARBA00022527"/>
    </source>
</evidence>
<reference evidence="18" key="1">
    <citation type="submission" date="2020-04" db="EMBL/GenBank/DDBJ databases">
        <title>Analysis of mating type loci in Filobasidium floriforme.</title>
        <authorList>
            <person name="Nowrousian M."/>
        </authorList>
    </citation>
    <scope>NUCLEOTIDE SEQUENCE</scope>
    <source>
        <strain evidence="18">CBS 6242</strain>
    </source>
</reference>
<dbReference type="GO" id="GO:0008608">
    <property type="term" value="P:attachment of spindle microtubules to kinetochore"/>
    <property type="evidence" value="ECO:0007669"/>
    <property type="project" value="UniProtKB-ARBA"/>
</dbReference>
<feature type="compositionally biased region" description="Low complexity" evidence="16">
    <location>
        <begin position="40"/>
        <end position="52"/>
    </location>
</feature>
<evidence type="ECO:0000256" key="15">
    <source>
        <dbReference type="RuleBase" id="RU367134"/>
    </source>
</evidence>
<protein>
    <recommendedName>
        <fullName evidence="2 15">Aurora kinase</fullName>
        <ecNumber evidence="1 15">2.7.11.1</ecNumber>
    </recommendedName>
</protein>
<evidence type="ECO:0000313" key="18">
    <source>
        <dbReference type="EMBL" id="KAG7528307.1"/>
    </source>
</evidence>
<dbReference type="GO" id="GO:0004674">
    <property type="term" value="F:protein serine/threonine kinase activity"/>
    <property type="evidence" value="ECO:0007669"/>
    <property type="project" value="UniProtKB-KW"/>
</dbReference>
<dbReference type="Pfam" id="PF00069">
    <property type="entry name" value="Pkinase"/>
    <property type="match status" value="1"/>
</dbReference>
<evidence type="ECO:0000313" key="19">
    <source>
        <dbReference type="Proteomes" id="UP000812966"/>
    </source>
</evidence>
<dbReference type="InterPro" id="IPR011009">
    <property type="entry name" value="Kinase-like_dom_sf"/>
</dbReference>
<dbReference type="GO" id="GO:0045143">
    <property type="term" value="P:homologous chromosome segregation"/>
    <property type="evidence" value="ECO:0007669"/>
    <property type="project" value="UniProtKB-ARBA"/>
</dbReference>
<dbReference type="InterPro" id="IPR008271">
    <property type="entry name" value="Ser/Thr_kinase_AS"/>
</dbReference>
<dbReference type="PROSITE" id="PS00107">
    <property type="entry name" value="PROTEIN_KINASE_ATP"/>
    <property type="match status" value="1"/>
</dbReference>
<dbReference type="FunFam" id="3.30.200.20:FF:000042">
    <property type="entry name" value="Aurora kinase A"/>
    <property type="match status" value="1"/>
</dbReference>
<organism evidence="18 19">
    <name type="scientific">Filobasidium floriforme</name>
    <dbReference type="NCBI Taxonomy" id="5210"/>
    <lineage>
        <taxon>Eukaryota</taxon>
        <taxon>Fungi</taxon>
        <taxon>Dikarya</taxon>
        <taxon>Basidiomycota</taxon>
        <taxon>Agaricomycotina</taxon>
        <taxon>Tremellomycetes</taxon>
        <taxon>Filobasidiales</taxon>
        <taxon>Filobasidiaceae</taxon>
        <taxon>Filobasidium</taxon>
    </lineage>
</organism>
<evidence type="ECO:0000256" key="12">
    <source>
        <dbReference type="PIRSR" id="PIRSR630616-3"/>
    </source>
</evidence>
<dbReference type="GO" id="GO:0072479">
    <property type="term" value="P:response to mitotic cell cycle spindle assembly checkpoint signaling"/>
    <property type="evidence" value="ECO:0007669"/>
    <property type="project" value="UniProtKB-ARBA"/>
</dbReference>
<name>A0A8K0JHL4_9TREE</name>
<feature type="cross-link" description="Glycyl lysine isopeptide (Lys-Gly) (interchain with G-Cter in SUMO2)" evidence="12">
    <location>
        <position position="354"/>
    </location>
</feature>